<gene>
    <name evidence="1" type="ORF">THRCLA_23479</name>
</gene>
<dbReference type="PANTHER" id="PTHR47204:SF1">
    <property type="entry name" value="RIBONUCLEASE H2 SUBUNIT C"/>
    <property type="match status" value="1"/>
</dbReference>
<comment type="caution">
    <text evidence="1">The sequence shown here is derived from an EMBL/GenBank/DDBJ whole genome shotgun (WGS) entry which is preliminary data.</text>
</comment>
<dbReference type="GO" id="GO:0006401">
    <property type="term" value="P:RNA catabolic process"/>
    <property type="evidence" value="ECO:0007669"/>
    <property type="project" value="InterPro"/>
</dbReference>
<dbReference type="GO" id="GO:0032299">
    <property type="term" value="C:ribonuclease H2 complex"/>
    <property type="evidence" value="ECO:0007669"/>
    <property type="project" value="InterPro"/>
</dbReference>
<dbReference type="InterPro" id="IPR013924">
    <property type="entry name" value="RNase_H2_suC"/>
</dbReference>
<dbReference type="CDD" id="cd09271">
    <property type="entry name" value="RNase_H2-C"/>
    <property type="match status" value="1"/>
</dbReference>
<protein>
    <submittedName>
        <fullName evidence="1">Uncharacterized protein</fullName>
    </submittedName>
</protein>
<evidence type="ECO:0000313" key="2">
    <source>
        <dbReference type="Proteomes" id="UP000243217"/>
    </source>
</evidence>
<keyword evidence="2" id="KW-1185">Reference proteome</keyword>
<dbReference type="PANTHER" id="PTHR47204">
    <property type="entry name" value="OS02G0168900 PROTEIN"/>
    <property type="match status" value="1"/>
</dbReference>
<organism evidence="1 2">
    <name type="scientific">Thraustotheca clavata</name>
    <dbReference type="NCBI Taxonomy" id="74557"/>
    <lineage>
        <taxon>Eukaryota</taxon>
        <taxon>Sar</taxon>
        <taxon>Stramenopiles</taxon>
        <taxon>Oomycota</taxon>
        <taxon>Saprolegniomycetes</taxon>
        <taxon>Saprolegniales</taxon>
        <taxon>Achlyaceae</taxon>
        <taxon>Thraustotheca</taxon>
    </lineage>
</organism>
<proteinExistence type="predicted"/>
<name>A0A1V9Y468_9STRA</name>
<dbReference type="AlphaFoldDB" id="A0A1V9Y468"/>
<dbReference type="STRING" id="74557.A0A1V9Y468"/>
<dbReference type="OrthoDB" id="6222486at2759"/>
<reference evidence="1 2" key="1">
    <citation type="journal article" date="2014" name="Genome Biol. Evol.">
        <title>The secreted proteins of Achlya hypogyna and Thraustotheca clavata identify the ancestral oomycete secretome and reveal gene acquisitions by horizontal gene transfer.</title>
        <authorList>
            <person name="Misner I."/>
            <person name="Blouin N."/>
            <person name="Leonard G."/>
            <person name="Richards T.A."/>
            <person name="Lane C.E."/>
        </authorList>
    </citation>
    <scope>NUCLEOTIDE SEQUENCE [LARGE SCALE GENOMIC DNA]</scope>
    <source>
        <strain evidence="1 2">ATCC 34112</strain>
    </source>
</reference>
<sequence>MSHKLCATRSPLPPAADERVHVLPCKIKHDGKAPISSYFIVEGNTARYRGVDLTCDQVNVNALGYTGLIMVDDGVKDESAQDDFNPMASEETTDTASIWEIDGQFATLLDWQTKELPSHESIAKRLQEWNRISAAV</sequence>
<accession>A0A1V9Y468</accession>
<dbReference type="EMBL" id="JNBS01005264">
    <property type="protein sequence ID" value="OQR80468.1"/>
    <property type="molecule type" value="Genomic_DNA"/>
</dbReference>
<evidence type="ECO:0000313" key="1">
    <source>
        <dbReference type="EMBL" id="OQR80468.1"/>
    </source>
</evidence>
<dbReference type="Pfam" id="PF08615">
    <property type="entry name" value="RNase_H2_suC"/>
    <property type="match status" value="1"/>
</dbReference>
<dbReference type="Gene3D" id="2.40.128.680">
    <property type="match status" value="1"/>
</dbReference>
<dbReference type="Proteomes" id="UP000243217">
    <property type="component" value="Unassembled WGS sequence"/>
</dbReference>